<accession>A0A7W9AML0</accession>
<evidence type="ECO:0000256" key="6">
    <source>
        <dbReference type="ARBA" id="ARBA00023136"/>
    </source>
</evidence>
<evidence type="ECO:0000256" key="3">
    <source>
        <dbReference type="ARBA" id="ARBA00022448"/>
    </source>
</evidence>
<evidence type="ECO:0000313" key="11">
    <source>
        <dbReference type="Proteomes" id="UP000557739"/>
    </source>
</evidence>
<dbReference type="InterPro" id="IPR003423">
    <property type="entry name" value="OMP_efflux"/>
</dbReference>
<dbReference type="EMBL" id="JACIJJ010000001">
    <property type="protein sequence ID" value="MBB5697233.1"/>
    <property type="molecule type" value="Genomic_DNA"/>
</dbReference>
<organism evidence="10 11">
    <name type="scientific">Sphingomonas yantingensis</name>
    <dbReference type="NCBI Taxonomy" id="1241761"/>
    <lineage>
        <taxon>Bacteria</taxon>
        <taxon>Pseudomonadati</taxon>
        <taxon>Pseudomonadota</taxon>
        <taxon>Alphaproteobacteria</taxon>
        <taxon>Sphingomonadales</taxon>
        <taxon>Sphingomonadaceae</taxon>
        <taxon>Sphingomonas</taxon>
    </lineage>
</organism>
<feature type="chain" id="PRO_5030810485" evidence="9">
    <location>
        <begin position="22"/>
        <end position="530"/>
    </location>
</feature>
<dbReference type="GO" id="GO:1990281">
    <property type="term" value="C:efflux pump complex"/>
    <property type="evidence" value="ECO:0007669"/>
    <property type="project" value="TreeGrafter"/>
</dbReference>
<evidence type="ECO:0000313" key="10">
    <source>
        <dbReference type="EMBL" id="MBB5697233.1"/>
    </source>
</evidence>
<comment type="similarity">
    <text evidence="2">Belongs to the outer membrane factor (OMF) (TC 1.B.17) family.</text>
</comment>
<dbReference type="PANTHER" id="PTHR30026:SF22">
    <property type="entry name" value="OUTER MEMBRANE EFFLUX PROTEIN"/>
    <property type="match status" value="1"/>
</dbReference>
<keyword evidence="7" id="KW-0998">Cell outer membrane</keyword>
<dbReference type="GO" id="GO:0015562">
    <property type="term" value="F:efflux transmembrane transporter activity"/>
    <property type="evidence" value="ECO:0007669"/>
    <property type="project" value="InterPro"/>
</dbReference>
<evidence type="ECO:0000256" key="4">
    <source>
        <dbReference type="ARBA" id="ARBA00022452"/>
    </source>
</evidence>
<keyword evidence="9" id="KW-0732">Signal</keyword>
<reference evidence="10 11" key="1">
    <citation type="submission" date="2020-08" db="EMBL/GenBank/DDBJ databases">
        <title>Genomic Encyclopedia of Type Strains, Phase IV (KMG-IV): sequencing the most valuable type-strain genomes for metagenomic binning, comparative biology and taxonomic classification.</title>
        <authorList>
            <person name="Goeker M."/>
        </authorList>
    </citation>
    <scope>NUCLEOTIDE SEQUENCE [LARGE SCALE GENOMIC DNA]</scope>
    <source>
        <strain evidence="10 11">DSM 27244</strain>
    </source>
</reference>
<keyword evidence="11" id="KW-1185">Reference proteome</keyword>
<dbReference type="Gene3D" id="1.20.1600.10">
    <property type="entry name" value="Outer membrane efflux proteins (OEP)"/>
    <property type="match status" value="1"/>
</dbReference>
<proteinExistence type="inferred from homology"/>
<dbReference type="Proteomes" id="UP000557739">
    <property type="component" value="Unassembled WGS sequence"/>
</dbReference>
<keyword evidence="6" id="KW-0472">Membrane</keyword>
<evidence type="ECO:0000256" key="2">
    <source>
        <dbReference type="ARBA" id="ARBA00007613"/>
    </source>
</evidence>
<name>A0A7W9AML0_9SPHN</name>
<evidence type="ECO:0000256" key="7">
    <source>
        <dbReference type="ARBA" id="ARBA00023237"/>
    </source>
</evidence>
<dbReference type="InterPro" id="IPR010130">
    <property type="entry name" value="T1SS_OMP_TolC"/>
</dbReference>
<comment type="subcellular location">
    <subcellularLocation>
        <location evidence="1">Cell outer membrane</location>
    </subcellularLocation>
</comment>
<dbReference type="Pfam" id="PF02321">
    <property type="entry name" value="OEP"/>
    <property type="match status" value="2"/>
</dbReference>
<feature type="region of interest" description="Disordered" evidence="8">
    <location>
        <begin position="26"/>
        <end position="45"/>
    </location>
</feature>
<dbReference type="GO" id="GO:0015288">
    <property type="term" value="F:porin activity"/>
    <property type="evidence" value="ECO:0007669"/>
    <property type="project" value="TreeGrafter"/>
</dbReference>
<comment type="caution">
    <text evidence="10">The sequence shown here is derived from an EMBL/GenBank/DDBJ whole genome shotgun (WGS) entry which is preliminary data.</text>
</comment>
<evidence type="ECO:0000256" key="9">
    <source>
        <dbReference type="SAM" id="SignalP"/>
    </source>
</evidence>
<evidence type="ECO:0000256" key="1">
    <source>
        <dbReference type="ARBA" id="ARBA00004442"/>
    </source>
</evidence>
<dbReference type="AlphaFoldDB" id="A0A7W9AML0"/>
<dbReference type="GO" id="GO:0009279">
    <property type="term" value="C:cell outer membrane"/>
    <property type="evidence" value="ECO:0007669"/>
    <property type="project" value="UniProtKB-SubCell"/>
</dbReference>
<keyword evidence="4" id="KW-1134">Transmembrane beta strand</keyword>
<dbReference type="InterPro" id="IPR051906">
    <property type="entry name" value="TolC-like"/>
</dbReference>
<keyword evidence="5" id="KW-0812">Transmembrane</keyword>
<keyword evidence="3" id="KW-0813">Transport</keyword>
<feature type="signal peptide" evidence="9">
    <location>
        <begin position="1"/>
        <end position="21"/>
    </location>
</feature>
<evidence type="ECO:0000256" key="5">
    <source>
        <dbReference type="ARBA" id="ARBA00022692"/>
    </source>
</evidence>
<protein>
    <submittedName>
        <fullName evidence="10">Outer membrane protein</fullName>
    </submittedName>
</protein>
<gene>
    <name evidence="10" type="ORF">FHR19_000558</name>
</gene>
<feature type="region of interest" description="Disordered" evidence="8">
    <location>
        <begin position="483"/>
        <end position="530"/>
    </location>
</feature>
<dbReference type="NCBIfam" id="TIGR01844">
    <property type="entry name" value="type_I_sec_TolC"/>
    <property type="match status" value="1"/>
</dbReference>
<dbReference type="SUPFAM" id="SSF56954">
    <property type="entry name" value="Outer membrane efflux proteins (OEP)"/>
    <property type="match status" value="1"/>
</dbReference>
<sequence>MRGMRLAFLAGTMACSLTAVAEPAAAQTVTPPPADPAPEGAPATAATPTTLRDALLRAYSDSPVLAGQRANLRATNEGVPLARADALPQVGVRGNYTRFLVQGQNAFLQPDQALTADGQVTQTVFAGGRIRNSVAAAKTRVLAGRSNLRTTEANLFTDVVAAYNDVIRDEATVELNRQNVRSLEVNLQATRDRFEVGDLTRTDVAQSEARLSGAIGQLRIAEAQLIASREGYLQVVGAVPGQLAPPPPLPNLPADPQAAVSTALNNNPALEAAEHNRDAAALDVRAARGARLPQADLFAGGSYFNYLGSLPSSVVGTSVPQSGTSAQAGVSLTLPIYQGGRPAAQVRQAQARQGQAIEQVTATERGVIAQARTAFANWQSSQRVIEASEAAVAANRLSLEGVRAENSVGNRTIIEVLNAEQELLNSQVNLVSARRDAYVAGFALLAAMGRAEAEDLGLDGGALYDPLTDYKRVAKAWFDYDDDPTPRPVGTRTVDAPAQTPIVTRALEPQLQRPVDTDPANPSGGVRPPR</sequence>
<evidence type="ECO:0000256" key="8">
    <source>
        <dbReference type="SAM" id="MobiDB-lite"/>
    </source>
</evidence>
<dbReference type="PANTHER" id="PTHR30026">
    <property type="entry name" value="OUTER MEMBRANE PROTEIN TOLC"/>
    <property type="match status" value="1"/>
</dbReference>